<dbReference type="Proteomes" id="UP001217178">
    <property type="component" value="Unassembled WGS sequence"/>
</dbReference>
<organism evidence="2 3">
    <name type="scientific">Xenorhabdus yunnanensis</name>
    <dbReference type="NCBI Taxonomy" id="3025878"/>
    <lineage>
        <taxon>Bacteria</taxon>
        <taxon>Pseudomonadati</taxon>
        <taxon>Pseudomonadota</taxon>
        <taxon>Gammaproteobacteria</taxon>
        <taxon>Enterobacterales</taxon>
        <taxon>Morganellaceae</taxon>
        <taxon>Xenorhabdus</taxon>
    </lineage>
</organism>
<gene>
    <name evidence="2" type="ORF">PSI23_20805</name>
</gene>
<name>A0ABT5LKL5_9GAMM</name>
<keyword evidence="3" id="KW-1185">Reference proteome</keyword>
<evidence type="ECO:0000313" key="2">
    <source>
        <dbReference type="EMBL" id="MDC9591652.1"/>
    </source>
</evidence>
<evidence type="ECO:0000256" key="1">
    <source>
        <dbReference type="SAM" id="MobiDB-lite"/>
    </source>
</evidence>
<protein>
    <submittedName>
        <fullName evidence="2">Uncharacterized protein</fullName>
    </submittedName>
</protein>
<reference evidence="2 3" key="1">
    <citation type="submission" date="2023-02" db="EMBL/GenBank/DDBJ databases">
        <title>Entomopathogenic bacteria.</title>
        <authorList>
            <person name="Machado R.A."/>
        </authorList>
    </citation>
    <scope>NUCLEOTIDE SEQUENCE [LARGE SCALE GENOMIC DNA]</scope>
    <source>
        <strain evidence="2 3">XENO-10</strain>
    </source>
</reference>
<comment type="caution">
    <text evidence="2">The sequence shown here is derived from an EMBL/GenBank/DDBJ whole genome shotgun (WGS) entry which is preliminary data.</text>
</comment>
<sequence length="232" mass="24395">MAGLPGGQGVSGGTWAMGGLSLSVPVQSVQAAQSPLNIMQGDYAPLTGQHPHRMSYRQAVRSAQSALCLAPPLINIAKVPPHKAGALCCQLLSQSLPKTRTRPKYCAPFGSHPFCFSRRTWLKPTTLQAGRPAASAFTSPAPTPLHCLRAARSRFAPCSLPCSPSSPRAAPAGGFPCKHGTVIQSRAQSETPVTQSVAGRRLQALCRPHPQNGRPPPKQVGQRSAVTDGEKS</sequence>
<proteinExistence type="predicted"/>
<feature type="region of interest" description="Disordered" evidence="1">
    <location>
        <begin position="206"/>
        <end position="232"/>
    </location>
</feature>
<evidence type="ECO:0000313" key="3">
    <source>
        <dbReference type="Proteomes" id="UP001217178"/>
    </source>
</evidence>
<dbReference type="RefSeq" id="WP_273556861.1">
    <property type="nucleotide sequence ID" value="NZ_JAQRFI010000118.1"/>
</dbReference>
<dbReference type="EMBL" id="JAQRFI010000118">
    <property type="protein sequence ID" value="MDC9591652.1"/>
    <property type="molecule type" value="Genomic_DNA"/>
</dbReference>
<accession>A0ABT5LKL5</accession>